<keyword evidence="5 8" id="KW-1133">Transmembrane helix</keyword>
<feature type="compositionally biased region" description="Basic and acidic residues" evidence="7">
    <location>
        <begin position="479"/>
        <end position="505"/>
    </location>
</feature>
<organism evidence="9 10">
    <name type="scientific">Microbulbifer halophilus</name>
    <dbReference type="NCBI Taxonomy" id="453963"/>
    <lineage>
        <taxon>Bacteria</taxon>
        <taxon>Pseudomonadati</taxon>
        <taxon>Pseudomonadota</taxon>
        <taxon>Gammaproteobacteria</taxon>
        <taxon>Cellvibrionales</taxon>
        <taxon>Microbulbiferaceae</taxon>
        <taxon>Microbulbifer</taxon>
    </lineage>
</organism>
<dbReference type="PANTHER" id="PTHR42770">
    <property type="entry name" value="AMINO ACID TRANSPORTER-RELATED"/>
    <property type="match status" value="1"/>
</dbReference>
<dbReference type="PIRSF" id="PIRSF006060">
    <property type="entry name" value="AA_transporter"/>
    <property type="match status" value="1"/>
</dbReference>
<name>A0ABW5EJ40_9GAMM</name>
<feature type="transmembrane region" description="Helical" evidence="8">
    <location>
        <begin position="294"/>
        <end position="315"/>
    </location>
</feature>
<feature type="transmembrane region" description="Helical" evidence="8">
    <location>
        <begin position="201"/>
        <end position="222"/>
    </location>
</feature>
<accession>A0ABW5EJ40</accession>
<feature type="transmembrane region" description="Helical" evidence="8">
    <location>
        <begin position="152"/>
        <end position="174"/>
    </location>
</feature>
<comment type="caution">
    <text evidence="9">The sequence shown here is derived from an EMBL/GenBank/DDBJ whole genome shotgun (WGS) entry which is preliminary data.</text>
</comment>
<feature type="region of interest" description="Disordered" evidence="7">
    <location>
        <begin position="478"/>
        <end position="515"/>
    </location>
</feature>
<feature type="transmembrane region" description="Helical" evidence="8">
    <location>
        <begin position="449"/>
        <end position="468"/>
    </location>
</feature>
<keyword evidence="2" id="KW-0813">Transport</keyword>
<evidence type="ECO:0000256" key="7">
    <source>
        <dbReference type="SAM" id="MobiDB-lite"/>
    </source>
</evidence>
<feature type="transmembrane region" description="Helical" evidence="8">
    <location>
        <begin position="243"/>
        <end position="267"/>
    </location>
</feature>
<dbReference type="Gene3D" id="1.20.1740.10">
    <property type="entry name" value="Amino acid/polyamine transporter I"/>
    <property type="match status" value="1"/>
</dbReference>
<dbReference type="RefSeq" id="WP_265723518.1">
    <property type="nucleotide sequence ID" value="NZ_JAPIVK010000055.1"/>
</dbReference>
<evidence type="ECO:0000256" key="6">
    <source>
        <dbReference type="ARBA" id="ARBA00023136"/>
    </source>
</evidence>
<evidence type="ECO:0000256" key="4">
    <source>
        <dbReference type="ARBA" id="ARBA00022692"/>
    </source>
</evidence>
<dbReference type="InterPro" id="IPR050367">
    <property type="entry name" value="APC_superfamily"/>
</dbReference>
<evidence type="ECO:0000313" key="10">
    <source>
        <dbReference type="Proteomes" id="UP001597425"/>
    </source>
</evidence>
<feature type="transmembrane region" description="Helical" evidence="8">
    <location>
        <begin position="347"/>
        <end position="365"/>
    </location>
</feature>
<evidence type="ECO:0000256" key="1">
    <source>
        <dbReference type="ARBA" id="ARBA00004651"/>
    </source>
</evidence>
<keyword evidence="6 8" id="KW-0472">Membrane</keyword>
<dbReference type="Pfam" id="PF13520">
    <property type="entry name" value="AA_permease_2"/>
    <property type="match status" value="1"/>
</dbReference>
<reference evidence="10" key="1">
    <citation type="journal article" date="2019" name="Int. J. Syst. Evol. Microbiol.">
        <title>The Global Catalogue of Microorganisms (GCM) 10K type strain sequencing project: providing services to taxonomists for standard genome sequencing and annotation.</title>
        <authorList>
            <consortium name="The Broad Institute Genomics Platform"/>
            <consortium name="The Broad Institute Genome Sequencing Center for Infectious Disease"/>
            <person name="Wu L."/>
            <person name="Ma J."/>
        </authorList>
    </citation>
    <scope>NUCLEOTIDE SEQUENCE [LARGE SCALE GENOMIC DNA]</scope>
    <source>
        <strain evidence="10">KCTC 12848</strain>
    </source>
</reference>
<evidence type="ECO:0000256" key="5">
    <source>
        <dbReference type="ARBA" id="ARBA00022989"/>
    </source>
</evidence>
<feature type="transmembrane region" description="Helical" evidence="8">
    <location>
        <begin position="122"/>
        <end position="140"/>
    </location>
</feature>
<dbReference type="Proteomes" id="UP001597425">
    <property type="component" value="Unassembled WGS sequence"/>
</dbReference>
<keyword evidence="10" id="KW-1185">Reference proteome</keyword>
<dbReference type="PANTHER" id="PTHR42770:SF15">
    <property type="entry name" value="GLUTAMATE_GAMMA-AMINOBUTYRATE ANTIPORTER-RELATED"/>
    <property type="match status" value="1"/>
</dbReference>
<keyword evidence="4 8" id="KW-0812">Transmembrane</keyword>
<comment type="subcellular location">
    <subcellularLocation>
        <location evidence="1">Cell membrane</location>
        <topology evidence="1">Multi-pass membrane protein</topology>
    </subcellularLocation>
</comment>
<evidence type="ECO:0000256" key="8">
    <source>
        <dbReference type="SAM" id="Phobius"/>
    </source>
</evidence>
<evidence type="ECO:0000256" key="2">
    <source>
        <dbReference type="ARBA" id="ARBA00022448"/>
    </source>
</evidence>
<feature type="transmembrane region" description="Helical" evidence="8">
    <location>
        <begin position="416"/>
        <end position="437"/>
    </location>
</feature>
<keyword evidence="3" id="KW-1003">Cell membrane</keyword>
<dbReference type="EMBL" id="JBHUJD010000018">
    <property type="protein sequence ID" value="MFD2311474.1"/>
    <property type="molecule type" value="Genomic_DNA"/>
</dbReference>
<feature type="transmembrane region" description="Helical" evidence="8">
    <location>
        <begin position="95"/>
        <end position="116"/>
    </location>
</feature>
<feature type="transmembrane region" description="Helical" evidence="8">
    <location>
        <begin position="38"/>
        <end position="63"/>
    </location>
</feature>
<sequence length="515" mass="55362">MTSKRISVSALGLMTAASIITSLRGLPMMAKEELEMFFYIGFSTFLFLIPAGLVAAELGSAFGKREGGIYVWVGEAFGQKTGFIAIFLSWVQNIVWYPTGLSFAAAALAFAIGKPGVASDNIYVGAFTAIAFWLCTLAALKSTWFASKVTQYGFILGTAIPGLVLLGVFIWWIYSGHSVGWETTTDLSVATVTDGHSHPRWFPHLAGLGSLAFLAGILLNFAGVESQAVHANELEKPSSGYPMVILIAALASFTIFTLGALSVAGILPYEKIDIQTGVFDALSMGFQALNAPGWLLPALCLLICYGALGGVLAWITGPSRGLLATAHDGNLPPWMQKTNKAGVQKNILFIQGIVVTVLSCVYLFIKNVSVVFFLISAMAVGLYIIVYLLMFAAAIRLRYSQPHLQRSFKVPGGKTGIWLVAGIGFLAVAFSLVLCFVPPSQLPVGNPATYIALVAGGAIVFCLTPIVLERFRRPTWLPPEDKKERHASDRVSPTERLDLPRDRSHGGVNVKKYPG</sequence>
<feature type="transmembrane region" description="Helical" evidence="8">
    <location>
        <begin position="6"/>
        <end position="26"/>
    </location>
</feature>
<protein>
    <submittedName>
        <fullName evidence="9">Amino acid permease</fullName>
    </submittedName>
</protein>
<evidence type="ECO:0000313" key="9">
    <source>
        <dbReference type="EMBL" id="MFD2311474.1"/>
    </source>
</evidence>
<dbReference type="InterPro" id="IPR002293">
    <property type="entry name" value="AA/rel_permease1"/>
</dbReference>
<gene>
    <name evidence="9" type="ORF">ACFSKX_13690</name>
</gene>
<evidence type="ECO:0000256" key="3">
    <source>
        <dbReference type="ARBA" id="ARBA00022475"/>
    </source>
</evidence>
<feature type="transmembrane region" description="Helical" evidence="8">
    <location>
        <begin position="371"/>
        <end position="395"/>
    </location>
</feature>
<proteinExistence type="predicted"/>